<dbReference type="SUPFAM" id="SSF50630">
    <property type="entry name" value="Acid proteases"/>
    <property type="match status" value="1"/>
</dbReference>
<dbReference type="RefSeq" id="XP_058329408.1">
    <property type="nucleotide sequence ID" value="XM_058476518.1"/>
</dbReference>
<accession>A0A9W9NTS3</accession>
<dbReference type="PANTHER" id="PTHR47966:SF51">
    <property type="entry name" value="BETA-SITE APP-CLEAVING ENZYME, ISOFORM A-RELATED"/>
    <property type="match status" value="1"/>
</dbReference>
<protein>
    <recommendedName>
        <fullName evidence="3">Peptidase A1 domain-containing protein</fullName>
    </recommendedName>
</protein>
<dbReference type="PRINTS" id="PR00792">
    <property type="entry name" value="PEPSIN"/>
</dbReference>
<dbReference type="Gene3D" id="2.40.70.10">
    <property type="entry name" value="Acid Proteases"/>
    <property type="match status" value="2"/>
</dbReference>
<reference evidence="4" key="1">
    <citation type="submission" date="2022-11" db="EMBL/GenBank/DDBJ databases">
        <authorList>
            <person name="Petersen C."/>
        </authorList>
    </citation>
    <scope>NUCLEOTIDE SEQUENCE</scope>
    <source>
        <strain evidence="4">IBT 19713</strain>
    </source>
</reference>
<dbReference type="OrthoDB" id="15189at2759"/>
<dbReference type="Proteomes" id="UP001150941">
    <property type="component" value="Unassembled WGS sequence"/>
</dbReference>
<dbReference type="GO" id="GO:0004190">
    <property type="term" value="F:aspartic-type endopeptidase activity"/>
    <property type="evidence" value="ECO:0007669"/>
    <property type="project" value="InterPro"/>
</dbReference>
<reference evidence="4" key="2">
    <citation type="journal article" date="2023" name="IMA Fungus">
        <title>Comparative genomic study of the Penicillium genus elucidates a diverse pangenome and 15 lateral gene transfer events.</title>
        <authorList>
            <person name="Petersen C."/>
            <person name="Sorensen T."/>
            <person name="Nielsen M.R."/>
            <person name="Sondergaard T.E."/>
            <person name="Sorensen J.L."/>
            <person name="Fitzpatrick D.A."/>
            <person name="Frisvad J.C."/>
            <person name="Nielsen K.L."/>
        </authorList>
    </citation>
    <scope>NUCLEOTIDE SEQUENCE</scope>
    <source>
        <strain evidence="4">IBT 19713</strain>
    </source>
</reference>
<feature type="domain" description="Peptidase A1" evidence="3">
    <location>
        <begin position="17"/>
        <end position="330"/>
    </location>
</feature>
<dbReference type="AlphaFoldDB" id="A0A9W9NTS3"/>
<dbReference type="GO" id="GO:0006508">
    <property type="term" value="P:proteolysis"/>
    <property type="evidence" value="ECO:0007669"/>
    <property type="project" value="InterPro"/>
</dbReference>
<dbReference type="CDD" id="cd05471">
    <property type="entry name" value="pepsin_like"/>
    <property type="match status" value="1"/>
</dbReference>
<evidence type="ECO:0000256" key="1">
    <source>
        <dbReference type="ARBA" id="ARBA00007447"/>
    </source>
</evidence>
<organism evidence="4 5">
    <name type="scientific">Penicillium chermesinum</name>
    <dbReference type="NCBI Taxonomy" id="63820"/>
    <lineage>
        <taxon>Eukaryota</taxon>
        <taxon>Fungi</taxon>
        <taxon>Dikarya</taxon>
        <taxon>Ascomycota</taxon>
        <taxon>Pezizomycotina</taxon>
        <taxon>Eurotiomycetes</taxon>
        <taxon>Eurotiomycetidae</taxon>
        <taxon>Eurotiales</taxon>
        <taxon>Aspergillaceae</taxon>
        <taxon>Penicillium</taxon>
    </lineage>
</organism>
<dbReference type="InterPro" id="IPR034164">
    <property type="entry name" value="Pepsin-like_dom"/>
</dbReference>
<comment type="caution">
    <text evidence="4">The sequence shown here is derived from an EMBL/GenBank/DDBJ whole genome shotgun (WGS) entry which is preliminary data.</text>
</comment>
<evidence type="ECO:0000313" key="4">
    <source>
        <dbReference type="EMBL" id="KAJ5225997.1"/>
    </source>
</evidence>
<keyword evidence="5" id="KW-1185">Reference proteome</keyword>
<evidence type="ECO:0000259" key="3">
    <source>
        <dbReference type="PROSITE" id="PS51767"/>
    </source>
</evidence>
<dbReference type="InterPro" id="IPR021109">
    <property type="entry name" value="Peptidase_aspartic_dom_sf"/>
</dbReference>
<evidence type="ECO:0000313" key="5">
    <source>
        <dbReference type="Proteomes" id="UP001150941"/>
    </source>
</evidence>
<comment type="similarity">
    <text evidence="1">Belongs to the peptidase A1 family.</text>
</comment>
<dbReference type="PANTHER" id="PTHR47966">
    <property type="entry name" value="BETA-SITE APP-CLEAVING ENZYME, ISOFORM A-RELATED"/>
    <property type="match status" value="1"/>
</dbReference>
<dbReference type="PROSITE" id="PS51767">
    <property type="entry name" value="PEPTIDASE_A1"/>
    <property type="match status" value="1"/>
</dbReference>
<sequence length="333" mass="35860">MRSSPAAGSVFEAQNFWFGHFTVGNSRNASILIDTGSSDLIFNPGSRYYKPGPHSKNLHHTFSIQYETTKPDGSGYEKLSGNVFEDSVTLVGTDLTTPQQQLGVVTQYQPSNALPFPEDGLMGLAGQESSLGDSVTSWWNKLCASSLIQECRFGLALGADGTGSQYYGGVEYSEFEGDLTVAPLDSQWALYGDLAVNGTAIKNDVLITLDSGTATIIAPFDDAQQFFDASGMEGIEEPNADGVTVLKGYYSCQNPPQLGFKFPSASNETESQPGKVFDIVPHGLELNSTGSRCQSTIVGMRDIPFWLVGQAFMEGKYVDHNTDDSTLGFAVLK</sequence>
<gene>
    <name evidence="4" type="ORF">N7468_007222</name>
</gene>
<evidence type="ECO:0000256" key="2">
    <source>
        <dbReference type="ARBA" id="ARBA00022801"/>
    </source>
</evidence>
<dbReference type="InterPro" id="IPR033121">
    <property type="entry name" value="PEPTIDASE_A1"/>
</dbReference>
<proteinExistence type="inferred from homology"/>
<dbReference type="InterPro" id="IPR001461">
    <property type="entry name" value="Aspartic_peptidase_A1"/>
</dbReference>
<keyword evidence="2" id="KW-0378">Hydrolase</keyword>
<dbReference type="EMBL" id="JAPQKS010000005">
    <property type="protein sequence ID" value="KAJ5225997.1"/>
    <property type="molecule type" value="Genomic_DNA"/>
</dbReference>
<dbReference type="GeneID" id="83203821"/>
<name>A0A9W9NTS3_9EURO</name>
<dbReference type="Pfam" id="PF00026">
    <property type="entry name" value="Asp"/>
    <property type="match status" value="1"/>
</dbReference>